<proteinExistence type="predicted"/>
<evidence type="ECO:0000313" key="1">
    <source>
        <dbReference type="EMBL" id="MBX66101.1"/>
    </source>
</evidence>
<protein>
    <submittedName>
        <fullName evidence="1">Uncharacterized protein</fullName>
    </submittedName>
</protein>
<dbReference type="AlphaFoldDB" id="A0A2P2QGI9"/>
<dbReference type="EMBL" id="GGEC01085617">
    <property type="protein sequence ID" value="MBX66101.1"/>
    <property type="molecule type" value="Transcribed_RNA"/>
</dbReference>
<reference evidence="1" key="1">
    <citation type="submission" date="2018-02" db="EMBL/GenBank/DDBJ databases">
        <title>Rhizophora mucronata_Transcriptome.</title>
        <authorList>
            <person name="Meera S.P."/>
            <person name="Sreeshan A."/>
            <person name="Augustine A."/>
        </authorList>
    </citation>
    <scope>NUCLEOTIDE SEQUENCE</scope>
    <source>
        <tissue evidence="1">Leaf</tissue>
    </source>
</reference>
<sequence>MSSKVVIFQNLRRSVKRAWAEISESLRPAKYVLFFPV</sequence>
<name>A0A2P2QGI9_RHIMU</name>
<organism evidence="1">
    <name type="scientific">Rhizophora mucronata</name>
    <name type="common">Asiatic mangrove</name>
    <dbReference type="NCBI Taxonomy" id="61149"/>
    <lineage>
        <taxon>Eukaryota</taxon>
        <taxon>Viridiplantae</taxon>
        <taxon>Streptophyta</taxon>
        <taxon>Embryophyta</taxon>
        <taxon>Tracheophyta</taxon>
        <taxon>Spermatophyta</taxon>
        <taxon>Magnoliopsida</taxon>
        <taxon>eudicotyledons</taxon>
        <taxon>Gunneridae</taxon>
        <taxon>Pentapetalae</taxon>
        <taxon>rosids</taxon>
        <taxon>fabids</taxon>
        <taxon>Malpighiales</taxon>
        <taxon>Rhizophoraceae</taxon>
        <taxon>Rhizophora</taxon>
    </lineage>
</organism>
<accession>A0A2P2QGI9</accession>